<dbReference type="AlphaFoldDB" id="A0A6J1BWJ0"/>
<keyword evidence="7 19" id="KW-0732">Signal</keyword>
<evidence type="ECO:0000256" key="3">
    <source>
        <dbReference type="ARBA" id="ARBA00008773"/>
    </source>
</evidence>
<dbReference type="InterPro" id="IPR000490">
    <property type="entry name" value="Glyco_hydro_17"/>
</dbReference>
<evidence type="ECO:0000256" key="2">
    <source>
        <dbReference type="ARBA" id="ARBA00004609"/>
    </source>
</evidence>
<feature type="signal peptide" evidence="19">
    <location>
        <begin position="1"/>
        <end position="26"/>
    </location>
</feature>
<dbReference type="InterPro" id="IPR044965">
    <property type="entry name" value="Glyco_hydro_17_plant"/>
</dbReference>
<dbReference type="Pfam" id="PF00332">
    <property type="entry name" value="Glyco_hydro_17"/>
    <property type="match status" value="1"/>
</dbReference>
<dbReference type="FunFam" id="1.20.58.1040:FF:000002">
    <property type="entry name" value="Glucan endo-1,3-beta-glucosidase 8"/>
    <property type="match status" value="1"/>
</dbReference>
<evidence type="ECO:0000256" key="13">
    <source>
        <dbReference type="ARBA" id="ARBA00023288"/>
    </source>
</evidence>
<evidence type="ECO:0000256" key="11">
    <source>
        <dbReference type="ARBA" id="ARBA00023157"/>
    </source>
</evidence>
<keyword evidence="8 18" id="KW-0378">Hydrolase</keyword>
<proteinExistence type="inferred from homology"/>
<evidence type="ECO:0000256" key="1">
    <source>
        <dbReference type="ARBA" id="ARBA00000382"/>
    </source>
</evidence>
<comment type="similarity">
    <text evidence="3 17">Belongs to the glycosyl hydrolase 17 family.</text>
</comment>
<dbReference type="GO" id="GO:0098552">
    <property type="term" value="C:side of membrane"/>
    <property type="evidence" value="ECO:0007669"/>
    <property type="project" value="UniProtKB-KW"/>
</dbReference>
<dbReference type="GO" id="GO:0005886">
    <property type="term" value="C:plasma membrane"/>
    <property type="evidence" value="ECO:0007669"/>
    <property type="project" value="UniProtKB-SubCell"/>
</dbReference>
<keyword evidence="5" id="KW-1003">Cell membrane</keyword>
<evidence type="ECO:0000313" key="22">
    <source>
        <dbReference type="RefSeq" id="XP_022132538.1"/>
    </source>
</evidence>
<evidence type="ECO:0000256" key="4">
    <source>
        <dbReference type="ARBA" id="ARBA00012780"/>
    </source>
</evidence>
<dbReference type="Proteomes" id="UP000504603">
    <property type="component" value="Unplaced"/>
</dbReference>
<dbReference type="RefSeq" id="XP_022132538.1">
    <property type="nucleotide sequence ID" value="XM_022276846.1"/>
</dbReference>
<dbReference type="Gene3D" id="1.20.58.1040">
    <property type="match status" value="1"/>
</dbReference>
<dbReference type="InterPro" id="IPR017853">
    <property type="entry name" value="GH"/>
</dbReference>
<evidence type="ECO:0000256" key="12">
    <source>
        <dbReference type="ARBA" id="ARBA00023180"/>
    </source>
</evidence>
<dbReference type="PANTHER" id="PTHR32227">
    <property type="entry name" value="GLUCAN ENDO-1,3-BETA-GLUCOSIDASE BG1-RELATED-RELATED"/>
    <property type="match status" value="1"/>
</dbReference>
<reference evidence="22" key="1">
    <citation type="submission" date="2025-08" db="UniProtKB">
        <authorList>
            <consortium name="RefSeq"/>
        </authorList>
    </citation>
    <scope>IDENTIFICATION</scope>
    <source>
        <strain evidence="22">OHB3-1</strain>
    </source>
</reference>
<dbReference type="GO" id="GO:0005975">
    <property type="term" value="P:carbohydrate metabolic process"/>
    <property type="evidence" value="ECO:0007669"/>
    <property type="project" value="InterPro"/>
</dbReference>
<evidence type="ECO:0000256" key="14">
    <source>
        <dbReference type="ARBA" id="ARBA00023295"/>
    </source>
</evidence>
<sequence>MVGAMFLPAMWAAVIAAATLLACVGAEGEIGVNWGTIASHPLEASVVVKMLKDNGIKKVKLFDLDSVAHLSALSGTGIETIVGVPNYRLQKFATNYDYVKDWVKQNISAYLHEGGVDIKYIAVGNEPFLAAYKGDYVNITFPAMQNVQKALDAAGHGDKVKVTTPLNGDVYQSFSNLPSDGKFRADIYDSMKQIVKFLDEHKSPFMVNIYPFINLYQNPGFPFNYAFLDNDGKVKDSVVDDKGTIYYNVLDAHYDTLTWSLKDMGVNDMKIIIGEVGWPTDGNIYANVTLAKRFYNGLFKRVASNKGTPMRPNEKYEIYLFSFLDEDVKSVDPGNFERHWGIFRYDGTPKFAMDFSGEGVEKMPVAAKGVEYMERKWCVVADNVTDLGGDIQKDVSWACEHSDCTSLGYGCSCNKLDARGNVSYVFNMYYQMQSQNPEACGFGGAAEIVTTNTTVGDCLFPIMIKSEGDASAGPSGSPGASPSDTSKSASERLRIAVAAALVGLVLSSLLAF</sequence>
<dbReference type="EC" id="3.2.1.39" evidence="4"/>
<organism evidence="21 22">
    <name type="scientific">Momordica charantia</name>
    <name type="common">Bitter gourd</name>
    <name type="synonym">Balsam pear</name>
    <dbReference type="NCBI Taxonomy" id="3673"/>
    <lineage>
        <taxon>Eukaryota</taxon>
        <taxon>Viridiplantae</taxon>
        <taxon>Streptophyta</taxon>
        <taxon>Embryophyta</taxon>
        <taxon>Tracheophyta</taxon>
        <taxon>Spermatophyta</taxon>
        <taxon>Magnoliopsida</taxon>
        <taxon>eudicotyledons</taxon>
        <taxon>Gunneridae</taxon>
        <taxon>Pentapetalae</taxon>
        <taxon>rosids</taxon>
        <taxon>fabids</taxon>
        <taxon>Cucurbitales</taxon>
        <taxon>Cucurbitaceae</taxon>
        <taxon>Momordiceae</taxon>
        <taxon>Momordica</taxon>
    </lineage>
</organism>
<dbReference type="GeneID" id="111005372"/>
<evidence type="ECO:0000256" key="7">
    <source>
        <dbReference type="ARBA" id="ARBA00022729"/>
    </source>
</evidence>
<name>A0A6J1BWJ0_MOMCH</name>
<feature type="chain" id="PRO_5027044904" description="glucan endo-1,3-beta-D-glucosidase" evidence="19">
    <location>
        <begin position="27"/>
        <end position="512"/>
    </location>
</feature>
<evidence type="ECO:0000256" key="17">
    <source>
        <dbReference type="RuleBase" id="RU004335"/>
    </source>
</evidence>
<dbReference type="GO" id="GO:0006952">
    <property type="term" value="P:defense response"/>
    <property type="evidence" value="ECO:0007669"/>
    <property type="project" value="UniProtKB-KW"/>
</dbReference>
<dbReference type="KEGG" id="mcha:111005372"/>
<evidence type="ECO:0000256" key="5">
    <source>
        <dbReference type="ARBA" id="ARBA00022475"/>
    </source>
</evidence>
<comment type="catalytic activity">
    <reaction evidence="1">
        <text>Hydrolysis of (1-&gt;3)-beta-D-glucosidic linkages in (1-&gt;3)-beta-D-glucans.</text>
        <dbReference type="EC" id="3.2.1.39"/>
    </reaction>
</comment>
<dbReference type="OrthoDB" id="408788at2759"/>
<keyword evidence="11" id="KW-1015">Disulfide bond</keyword>
<gene>
    <name evidence="22" type="primary">LOC111005372</name>
</gene>
<dbReference type="InterPro" id="IPR012946">
    <property type="entry name" value="X8"/>
</dbReference>
<dbReference type="Pfam" id="PF07983">
    <property type="entry name" value="X8"/>
    <property type="match status" value="1"/>
</dbReference>
<keyword evidence="10" id="KW-0472">Membrane</keyword>
<evidence type="ECO:0000256" key="9">
    <source>
        <dbReference type="ARBA" id="ARBA00022821"/>
    </source>
</evidence>
<keyword evidence="14 18" id="KW-0326">Glycosidase</keyword>
<evidence type="ECO:0000256" key="18">
    <source>
        <dbReference type="RuleBase" id="RU004336"/>
    </source>
</evidence>
<dbReference type="Gene3D" id="3.20.20.80">
    <property type="entry name" value="Glycosidases"/>
    <property type="match status" value="1"/>
</dbReference>
<keyword evidence="6" id="KW-0336">GPI-anchor</keyword>
<feature type="domain" description="X8" evidence="20">
    <location>
        <begin position="376"/>
        <end position="460"/>
    </location>
</feature>
<dbReference type="SMART" id="SM00768">
    <property type="entry name" value="X8"/>
    <property type="match status" value="1"/>
</dbReference>
<comment type="subcellular location">
    <subcellularLocation>
        <location evidence="2">Cell membrane</location>
        <topology evidence="2">Lipid-anchor</topology>
        <topology evidence="2">GPI-anchor</topology>
    </subcellularLocation>
</comment>
<evidence type="ECO:0000256" key="10">
    <source>
        <dbReference type="ARBA" id="ARBA00023136"/>
    </source>
</evidence>
<keyword evidence="21" id="KW-1185">Reference proteome</keyword>
<dbReference type="PROSITE" id="PS00587">
    <property type="entry name" value="GLYCOSYL_HYDROL_F17"/>
    <property type="match status" value="1"/>
</dbReference>
<dbReference type="SUPFAM" id="SSF51445">
    <property type="entry name" value="(Trans)glycosidases"/>
    <property type="match status" value="1"/>
</dbReference>
<keyword evidence="12" id="KW-0325">Glycoprotein</keyword>
<evidence type="ECO:0000256" key="19">
    <source>
        <dbReference type="SAM" id="SignalP"/>
    </source>
</evidence>
<evidence type="ECO:0000256" key="16">
    <source>
        <dbReference type="ARBA" id="ARBA00033417"/>
    </source>
</evidence>
<protein>
    <recommendedName>
        <fullName evidence="4">glucan endo-1,3-beta-D-glucosidase</fullName>
        <ecNumber evidence="4">3.2.1.39</ecNumber>
    </recommendedName>
    <alternativeName>
        <fullName evidence="15">(1-&gt;3)-beta-glucan endohydrolase</fullName>
    </alternativeName>
    <alternativeName>
        <fullName evidence="16">Beta-1,3-endoglucanase</fullName>
    </alternativeName>
</protein>
<evidence type="ECO:0000256" key="15">
    <source>
        <dbReference type="ARBA" id="ARBA00033335"/>
    </source>
</evidence>
<keyword evidence="9" id="KW-0611">Plant defense</keyword>
<keyword evidence="13" id="KW-0449">Lipoprotein</keyword>
<dbReference type="GO" id="GO:0042973">
    <property type="term" value="F:glucan endo-1,3-beta-D-glucosidase activity"/>
    <property type="evidence" value="ECO:0007669"/>
    <property type="project" value="UniProtKB-EC"/>
</dbReference>
<dbReference type="FunFam" id="3.20.20.80:FF:000008">
    <property type="entry name" value="Glucan endo-1,3-beta-glucosidase 5"/>
    <property type="match status" value="1"/>
</dbReference>
<evidence type="ECO:0000256" key="8">
    <source>
        <dbReference type="ARBA" id="ARBA00022801"/>
    </source>
</evidence>
<accession>A0A6J1BWJ0</accession>
<evidence type="ECO:0000259" key="20">
    <source>
        <dbReference type="SMART" id="SM00768"/>
    </source>
</evidence>
<evidence type="ECO:0000313" key="21">
    <source>
        <dbReference type="Proteomes" id="UP000504603"/>
    </source>
</evidence>
<evidence type="ECO:0000256" key="6">
    <source>
        <dbReference type="ARBA" id="ARBA00022622"/>
    </source>
</evidence>